<evidence type="ECO:0000313" key="13">
    <source>
        <dbReference type="EMBL" id="KAK1403198.1"/>
    </source>
</evidence>
<feature type="region of interest" description="Disordered" evidence="11">
    <location>
        <begin position="266"/>
        <end position="291"/>
    </location>
</feature>
<dbReference type="GO" id="GO:0003735">
    <property type="term" value="F:structural constituent of ribosome"/>
    <property type="evidence" value="ECO:0007669"/>
    <property type="project" value="InterPro"/>
</dbReference>
<dbReference type="InterPro" id="IPR036394">
    <property type="entry name" value="Ribosomal_uL22_sf"/>
</dbReference>
<protein>
    <submittedName>
        <fullName evidence="13">Ribosomal protein L22/L17</fullName>
    </submittedName>
</protein>
<dbReference type="PROSITE" id="PS00464">
    <property type="entry name" value="RIBOSOMAL_L22"/>
    <property type="match status" value="1"/>
</dbReference>
<dbReference type="InterPro" id="IPR018260">
    <property type="entry name" value="Ribosomal_uL22_CS"/>
</dbReference>
<feature type="compositionally biased region" description="Basic and acidic residues" evidence="11">
    <location>
        <begin position="154"/>
        <end position="163"/>
    </location>
</feature>
<dbReference type="Pfam" id="PF06645">
    <property type="entry name" value="SPC12"/>
    <property type="match status" value="1"/>
</dbReference>
<comment type="caution">
    <text evidence="13">The sequence shown here is derived from an EMBL/GenBank/DDBJ whole genome shotgun (WGS) entry which is preliminary data.</text>
</comment>
<reference evidence="13" key="2">
    <citation type="submission" date="2023-05" db="EMBL/GenBank/DDBJ databases">
        <authorList>
            <person name="Schelkunov M.I."/>
        </authorList>
    </citation>
    <scope>NUCLEOTIDE SEQUENCE</scope>
    <source>
        <strain evidence="13">Hsosn_3</strain>
        <tissue evidence="13">Leaf</tissue>
    </source>
</reference>
<evidence type="ECO:0000256" key="1">
    <source>
        <dbReference type="ARBA" id="ARBA00004477"/>
    </source>
</evidence>
<evidence type="ECO:0000256" key="8">
    <source>
        <dbReference type="ARBA" id="ARBA00023136"/>
    </source>
</evidence>
<dbReference type="CDD" id="cd00336">
    <property type="entry name" value="Ribosomal_L22"/>
    <property type="match status" value="1"/>
</dbReference>
<evidence type="ECO:0000256" key="4">
    <source>
        <dbReference type="ARBA" id="ARBA00022692"/>
    </source>
</evidence>
<evidence type="ECO:0000256" key="9">
    <source>
        <dbReference type="ARBA" id="ARBA00023274"/>
    </source>
</evidence>
<dbReference type="AlphaFoldDB" id="A0AAD8JHG1"/>
<dbReference type="InterPro" id="IPR001063">
    <property type="entry name" value="Ribosomal_uL22"/>
</dbReference>
<comment type="similarity">
    <text evidence="3 10">Belongs to the universal ribosomal protein uL22 family.</text>
</comment>
<dbReference type="NCBIfam" id="TIGR01038">
    <property type="entry name" value="uL22_arch_euk"/>
    <property type="match status" value="1"/>
</dbReference>
<keyword evidence="4 12" id="KW-0812">Transmembrane</keyword>
<keyword evidence="8 12" id="KW-0472">Membrane</keyword>
<evidence type="ECO:0000256" key="3">
    <source>
        <dbReference type="ARBA" id="ARBA00009451"/>
    </source>
</evidence>
<dbReference type="GO" id="GO:0022625">
    <property type="term" value="C:cytosolic large ribosomal subunit"/>
    <property type="evidence" value="ECO:0007669"/>
    <property type="project" value="TreeGrafter"/>
</dbReference>
<dbReference type="FunFam" id="3.90.470.10:FF:000005">
    <property type="entry name" value="60S ribosomal protein L17"/>
    <property type="match status" value="1"/>
</dbReference>
<evidence type="ECO:0000256" key="7">
    <source>
        <dbReference type="ARBA" id="ARBA00022989"/>
    </source>
</evidence>
<evidence type="ECO:0000256" key="5">
    <source>
        <dbReference type="ARBA" id="ARBA00022824"/>
    </source>
</evidence>
<comment type="subcellular location">
    <subcellularLocation>
        <location evidence="1">Endoplasmic reticulum membrane</location>
        <topology evidence="1">Multi-pass membrane protein</topology>
    </subcellularLocation>
</comment>
<evidence type="ECO:0000256" key="11">
    <source>
        <dbReference type="SAM" id="MobiDB-lite"/>
    </source>
</evidence>
<dbReference type="GO" id="GO:0002181">
    <property type="term" value="P:cytoplasmic translation"/>
    <property type="evidence" value="ECO:0007669"/>
    <property type="project" value="TreeGrafter"/>
</dbReference>
<dbReference type="InterPro" id="IPR009542">
    <property type="entry name" value="Spc1/SPCS1"/>
</dbReference>
<evidence type="ECO:0000313" key="14">
    <source>
        <dbReference type="Proteomes" id="UP001237642"/>
    </source>
</evidence>
<evidence type="ECO:0000256" key="10">
    <source>
        <dbReference type="RuleBase" id="RU004005"/>
    </source>
</evidence>
<dbReference type="PANTHER" id="PTHR11593">
    <property type="entry name" value="60S RIBOSOMAL PROTEIN L17"/>
    <property type="match status" value="1"/>
</dbReference>
<accession>A0AAD8JHG1</accession>
<name>A0AAD8JHG1_9APIA</name>
<gene>
    <name evidence="13" type="ORF">POM88_002803</name>
</gene>
<dbReference type="EMBL" id="JAUIZM010000001">
    <property type="protein sequence ID" value="KAK1403198.1"/>
    <property type="molecule type" value="Genomic_DNA"/>
</dbReference>
<comment type="similarity">
    <text evidence="2">Belongs to the SPCS1 family.</text>
</comment>
<proteinExistence type="inferred from homology"/>
<feature type="transmembrane region" description="Helical" evidence="12">
    <location>
        <begin position="208"/>
        <end position="228"/>
    </location>
</feature>
<evidence type="ECO:0000256" key="12">
    <source>
        <dbReference type="SAM" id="Phobius"/>
    </source>
</evidence>
<dbReference type="Pfam" id="PF00237">
    <property type="entry name" value="Ribosomal_L22"/>
    <property type="match status" value="1"/>
</dbReference>
<keyword evidence="14" id="KW-1185">Reference proteome</keyword>
<reference evidence="13" key="1">
    <citation type="submission" date="2023-02" db="EMBL/GenBank/DDBJ databases">
        <title>Genome of toxic invasive species Heracleum sosnowskyi carries increased number of genes despite the absence of recent whole-genome duplications.</title>
        <authorList>
            <person name="Schelkunov M."/>
            <person name="Shtratnikova V."/>
            <person name="Makarenko M."/>
            <person name="Klepikova A."/>
            <person name="Omelchenko D."/>
            <person name="Novikova G."/>
            <person name="Obukhova E."/>
            <person name="Bogdanov V."/>
            <person name="Penin A."/>
            <person name="Logacheva M."/>
        </authorList>
    </citation>
    <scope>NUCLEOTIDE SEQUENCE</scope>
    <source>
        <strain evidence="13">Hsosn_3</strain>
        <tissue evidence="13">Leaf</tissue>
    </source>
</reference>
<sequence>MVKYSKEPDNPTKSCKARGEGLRVHFKNTRETAHAIRKLPLIKAKRYLEDVLIHKQAIPFTRFCRGVGRTAQAKNRHSNGQGRWPAKSAKFILDLLKNAESNAEVKGLDIDSLYISHIQVNQAQKQRRRTYRAHGRINPYMSSPCHIELTLSEKEEPVKKEPETQLANSKSRKSQALRSGLSSGAANKHFLFSWAQMDWQGQKLAEQLMQIMLLTFGIGAFVTGYIFGSFEMVLLIYAGGLALTALVTVPDWPWYNRHPLRWLDPSEVEKHPKPQSAASTSTTTKKKASKK</sequence>
<keyword evidence="5" id="KW-0256">Endoplasmic reticulum</keyword>
<feature type="transmembrane region" description="Helical" evidence="12">
    <location>
        <begin position="234"/>
        <end position="255"/>
    </location>
</feature>
<keyword evidence="9 10" id="KW-0687">Ribonucleoprotein</keyword>
<dbReference type="InterPro" id="IPR005721">
    <property type="entry name" value="Ribosomal_uL22_euk/arc"/>
</dbReference>
<dbReference type="Gene3D" id="3.90.470.10">
    <property type="entry name" value="Ribosomal protein L22/L17"/>
    <property type="match status" value="1"/>
</dbReference>
<dbReference type="PANTHER" id="PTHR11593:SF10">
    <property type="entry name" value="60S RIBOSOMAL PROTEIN L17"/>
    <property type="match status" value="1"/>
</dbReference>
<dbReference type="GO" id="GO:0006465">
    <property type="term" value="P:signal peptide processing"/>
    <property type="evidence" value="ECO:0007669"/>
    <property type="project" value="InterPro"/>
</dbReference>
<dbReference type="SUPFAM" id="SSF54843">
    <property type="entry name" value="Ribosomal protein L22"/>
    <property type="match status" value="1"/>
</dbReference>
<evidence type="ECO:0000256" key="6">
    <source>
        <dbReference type="ARBA" id="ARBA00022980"/>
    </source>
</evidence>
<keyword evidence="6 10" id="KW-0689">Ribosomal protein</keyword>
<dbReference type="Proteomes" id="UP001237642">
    <property type="component" value="Unassembled WGS sequence"/>
</dbReference>
<organism evidence="13 14">
    <name type="scientific">Heracleum sosnowskyi</name>
    <dbReference type="NCBI Taxonomy" id="360622"/>
    <lineage>
        <taxon>Eukaryota</taxon>
        <taxon>Viridiplantae</taxon>
        <taxon>Streptophyta</taxon>
        <taxon>Embryophyta</taxon>
        <taxon>Tracheophyta</taxon>
        <taxon>Spermatophyta</taxon>
        <taxon>Magnoliopsida</taxon>
        <taxon>eudicotyledons</taxon>
        <taxon>Gunneridae</taxon>
        <taxon>Pentapetalae</taxon>
        <taxon>asterids</taxon>
        <taxon>campanulids</taxon>
        <taxon>Apiales</taxon>
        <taxon>Apiaceae</taxon>
        <taxon>Apioideae</taxon>
        <taxon>apioid superclade</taxon>
        <taxon>Tordylieae</taxon>
        <taxon>Tordyliinae</taxon>
        <taxon>Heracleum</taxon>
    </lineage>
</organism>
<dbReference type="GO" id="GO:0005787">
    <property type="term" value="C:signal peptidase complex"/>
    <property type="evidence" value="ECO:0007669"/>
    <property type="project" value="InterPro"/>
</dbReference>
<keyword evidence="7 12" id="KW-1133">Transmembrane helix</keyword>
<feature type="region of interest" description="Disordered" evidence="11">
    <location>
        <begin position="154"/>
        <end position="178"/>
    </location>
</feature>
<evidence type="ECO:0000256" key="2">
    <source>
        <dbReference type="ARBA" id="ARBA00005245"/>
    </source>
</evidence>